<keyword evidence="6" id="KW-0175">Coiled coil</keyword>
<comment type="caution">
    <text evidence="11">The sequence shown here is derived from an EMBL/GenBank/DDBJ whole genome shotgun (WGS) entry which is preliminary data.</text>
</comment>
<keyword evidence="12" id="KW-1185">Reference proteome</keyword>
<dbReference type="InParanoid" id="A0A2R5G3L3"/>
<evidence type="ECO:0000313" key="12">
    <source>
        <dbReference type="Proteomes" id="UP000241890"/>
    </source>
</evidence>
<dbReference type="AlphaFoldDB" id="A0A2R5G3L3"/>
<dbReference type="SUPFAM" id="SSF46565">
    <property type="entry name" value="Chaperone J-domain"/>
    <property type="match status" value="1"/>
</dbReference>
<gene>
    <name evidence="11" type="ORF">FCC1311_018452</name>
</gene>
<name>A0A2R5G3L3_9STRA</name>
<feature type="compositionally biased region" description="Basic and acidic residues" evidence="7">
    <location>
        <begin position="251"/>
        <end position="277"/>
    </location>
</feature>
<dbReference type="GO" id="GO:0005789">
    <property type="term" value="C:endoplasmic reticulum membrane"/>
    <property type="evidence" value="ECO:0007669"/>
    <property type="project" value="TreeGrafter"/>
</dbReference>
<evidence type="ECO:0000256" key="4">
    <source>
        <dbReference type="ARBA" id="ARBA00023136"/>
    </source>
</evidence>
<evidence type="ECO:0000256" key="2">
    <source>
        <dbReference type="ARBA" id="ARBA00022692"/>
    </source>
</evidence>
<evidence type="ECO:0000256" key="7">
    <source>
        <dbReference type="SAM" id="MobiDB-lite"/>
    </source>
</evidence>
<dbReference type="GO" id="GO:0006457">
    <property type="term" value="P:protein folding"/>
    <property type="evidence" value="ECO:0007669"/>
    <property type="project" value="InterPro"/>
</dbReference>
<evidence type="ECO:0000259" key="10">
    <source>
        <dbReference type="PROSITE" id="PS50076"/>
    </source>
</evidence>
<feature type="compositionally biased region" description="Polar residues" evidence="7">
    <location>
        <begin position="426"/>
        <end position="454"/>
    </location>
</feature>
<keyword evidence="4 8" id="KW-0472">Membrane</keyword>
<feature type="signal peptide" evidence="9">
    <location>
        <begin position="1"/>
        <end position="34"/>
    </location>
</feature>
<sequence length="642" mass="72042">MPRGRSRSRGAAAASLAALAWAVLLSVLVASVESASLYDASAYEYFQNDFYGALGLRFDDAPSAQEIKRAYRQLSRDLHPDRNPDASADRFQEIVRAKEVLTDVALREDYDGFIKGLPRGFRPVYGHERAAFRVSKSDPTVVIFGGFLFFLAAISFLQRAQWRRERARATSSDFFKDQMIAAGSRGVSEDDFMKAFLEANPEFSRSWADTVGASMLRAILALCRVQPRALRPTNLPKRQFHKGGDSEDDADHSADDAKAQDPEDVLQQEKLEAERLERSRRKKQADEKRRTQRREGMRQQRLGRLNAEFDTDVALVMLDLGVDSLVLIWRDQGIMGPKVDANITRDDLERKGKDGCSLLHTLRESLREMLSPTSDLDLPEAFWVHVFDEAFRVVAEERLDAQEQEQEARMAAERDRIRKLQEDEYFTQTTPSSDENAPLESSSGNVLQESSNSVEADDEWGRELAERDRCSVEPESTGHLVHLRDADGRISTWLPPWAACAAAALGLLVLHVLLSAASGWQQARWDEDAAPAKFTLRSGLENSDSLLAPCEELPRVGAPMGGWHAVGPTQALQAWLEVNELLKARFGREMVVVAAAQQVVAGLNRRVTIRDPIIESIGWQLAYYVPLQGSPEQVRFTRCRLQ</sequence>
<dbReference type="InterPro" id="IPR001623">
    <property type="entry name" value="DnaJ_domain"/>
</dbReference>
<protein>
    <submittedName>
        <fullName evidence="11">DnaJ family protein</fullName>
    </submittedName>
</protein>
<organism evidence="11 12">
    <name type="scientific">Hondaea fermentalgiana</name>
    <dbReference type="NCBI Taxonomy" id="2315210"/>
    <lineage>
        <taxon>Eukaryota</taxon>
        <taxon>Sar</taxon>
        <taxon>Stramenopiles</taxon>
        <taxon>Bigyra</taxon>
        <taxon>Labyrinthulomycetes</taxon>
        <taxon>Thraustochytrida</taxon>
        <taxon>Thraustochytriidae</taxon>
        <taxon>Hondaea</taxon>
    </lineage>
</organism>
<evidence type="ECO:0000256" key="3">
    <source>
        <dbReference type="ARBA" id="ARBA00022989"/>
    </source>
</evidence>
<dbReference type="Gene3D" id="1.10.287.110">
    <property type="entry name" value="DnaJ domain"/>
    <property type="match status" value="1"/>
</dbReference>
<evidence type="ECO:0000256" key="1">
    <source>
        <dbReference type="ARBA" id="ARBA00004141"/>
    </source>
</evidence>
<dbReference type="CDD" id="cd06257">
    <property type="entry name" value="DnaJ"/>
    <property type="match status" value="1"/>
</dbReference>
<evidence type="ECO:0000313" key="11">
    <source>
        <dbReference type="EMBL" id="GBG25626.1"/>
    </source>
</evidence>
<dbReference type="SMART" id="SM00271">
    <property type="entry name" value="DnaJ"/>
    <property type="match status" value="1"/>
</dbReference>
<feature type="compositionally biased region" description="Basic and acidic residues" evidence="7">
    <location>
        <begin position="284"/>
        <end position="298"/>
    </location>
</feature>
<evidence type="ECO:0000256" key="5">
    <source>
        <dbReference type="ARBA" id="ARBA00023186"/>
    </source>
</evidence>
<dbReference type="PROSITE" id="PS50076">
    <property type="entry name" value="DNAJ_2"/>
    <property type="match status" value="1"/>
</dbReference>
<dbReference type="Pfam" id="PF00226">
    <property type="entry name" value="DnaJ"/>
    <property type="match status" value="1"/>
</dbReference>
<accession>A0A2R5G3L3</accession>
<dbReference type="PANTHER" id="PTHR44176">
    <property type="entry name" value="DNAJ HOMOLOG SUBFAMILY C MEMBER 25"/>
    <property type="match status" value="1"/>
</dbReference>
<evidence type="ECO:0000256" key="9">
    <source>
        <dbReference type="SAM" id="SignalP"/>
    </source>
</evidence>
<feature type="region of interest" description="Disordered" evidence="7">
    <location>
        <begin position="233"/>
        <end position="299"/>
    </location>
</feature>
<dbReference type="OrthoDB" id="436519at2759"/>
<feature type="transmembrane region" description="Helical" evidence="8">
    <location>
        <begin position="493"/>
        <end position="514"/>
    </location>
</feature>
<proteinExistence type="predicted"/>
<evidence type="ECO:0000256" key="6">
    <source>
        <dbReference type="SAM" id="Coils"/>
    </source>
</evidence>
<dbReference type="InterPro" id="IPR036869">
    <property type="entry name" value="J_dom_sf"/>
</dbReference>
<feature type="chain" id="PRO_5015318595" evidence="9">
    <location>
        <begin position="35"/>
        <end position="642"/>
    </location>
</feature>
<keyword evidence="9" id="KW-0732">Signal</keyword>
<feature type="coiled-coil region" evidence="6">
    <location>
        <begin position="394"/>
        <end position="423"/>
    </location>
</feature>
<feature type="domain" description="J" evidence="10">
    <location>
        <begin position="49"/>
        <end position="114"/>
    </location>
</feature>
<evidence type="ECO:0000256" key="8">
    <source>
        <dbReference type="SAM" id="Phobius"/>
    </source>
</evidence>
<feature type="region of interest" description="Disordered" evidence="7">
    <location>
        <begin position="423"/>
        <end position="458"/>
    </location>
</feature>
<keyword evidence="5" id="KW-0143">Chaperone</keyword>
<keyword evidence="2 8" id="KW-0812">Transmembrane</keyword>
<dbReference type="PANTHER" id="PTHR44176:SF1">
    <property type="entry name" value="DNAJ HOMOLOG SUBFAMILY C MEMBER 25"/>
    <property type="match status" value="1"/>
</dbReference>
<dbReference type="InterPro" id="IPR044632">
    <property type="entry name" value="DNAJC25-like"/>
</dbReference>
<feature type="transmembrane region" description="Helical" evidence="8">
    <location>
        <begin position="141"/>
        <end position="158"/>
    </location>
</feature>
<dbReference type="Proteomes" id="UP000241890">
    <property type="component" value="Unassembled WGS sequence"/>
</dbReference>
<reference evidence="11 12" key="1">
    <citation type="submission" date="2017-12" db="EMBL/GenBank/DDBJ databases">
        <title>Sequencing, de novo assembly and annotation of complete genome of a new Thraustochytrid species, strain FCC1311.</title>
        <authorList>
            <person name="Sedici K."/>
            <person name="Godart F."/>
            <person name="Aiese Cigliano R."/>
            <person name="Sanseverino W."/>
            <person name="Barakat M."/>
            <person name="Ortet P."/>
            <person name="Marechal E."/>
            <person name="Cagnac O."/>
            <person name="Amato A."/>
        </authorList>
    </citation>
    <scope>NUCLEOTIDE SEQUENCE [LARGE SCALE GENOMIC DNA]</scope>
</reference>
<dbReference type="EMBL" id="BEYU01000013">
    <property type="protein sequence ID" value="GBG25626.1"/>
    <property type="molecule type" value="Genomic_DNA"/>
</dbReference>
<comment type="subcellular location">
    <subcellularLocation>
        <location evidence="1">Membrane</location>
        <topology evidence="1">Multi-pass membrane protein</topology>
    </subcellularLocation>
</comment>
<keyword evidence="3 8" id="KW-1133">Transmembrane helix</keyword>